<accession>A0A6H1ZCL4</accession>
<dbReference type="AlphaFoldDB" id="A0A6H1ZCL4"/>
<sequence length="86" mass="10576">MYGFEYNDKVSFLYRDKFPYFVIIGFNNKKQIFLKPINDINFKWDIDYKIINIEKTPLFKTINIRTDYTNLPLFEEHTWSLKKILL</sequence>
<dbReference type="EMBL" id="MT143986">
    <property type="protein sequence ID" value="QJA45171.1"/>
    <property type="molecule type" value="Genomic_DNA"/>
</dbReference>
<gene>
    <name evidence="1" type="ORF">TM448A00186_0083</name>
</gene>
<organism evidence="1">
    <name type="scientific">viral metagenome</name>
    <dbReference type="NCBI Taxonomy" id="1070528"/>
    <lineage>
        <taxon>unclassified sequences</taxon>
        <taxon>metagenomes</taxon>
        <taxon>organismal metagenomes</taxon>
    </lineage>
</organism>
<protein>
    <submittedName>
        <fullName evidence="1">Uncharacterized protein</fullName>
    </submittedName>
</protein>
<name>A0A6H1ZCL4_9ZZZZ</name>
<reference evidence="1" key="1">
    <citation type="submission" date="2020-03" db="EMBL/GenBank/DDBJ databases">
        <title>The deep terrestrial virosphere.</title>
        <authorList>
            <person name="Holmfeldt K."/>
            <person name="Nilsson E."/>
            <person name="Simone D."/>
            <person name="Lopez-Fernandez M."/>
            <person name="Wu X."/>
            <person name="de Brujin I."/>
            <person name="Lundin D."/>
            <person name="Andersson A."/>
            <person name="Bertilsson S."/>
            <person name="Dopson M."/>
        </authorList>
    </citation>
    <scope>NUCLEOTIDE SEQUENCE</scope>
    <source>
        <strain evidence="1">TM448A00186</strain>
    </source>
</reference>
<evidence type="ECO:0000313" key="1">
    <source>
        <dbReference type="EMBL" id="QJA45171.1"/>
    </source>
</evidence>
<proteinExistence type="predicted"/>